<name>A0A7G9LCQ5_9FLAO</name>
<evidence type="ECO:0000313" key="2">
    <source>
        <dbReference type="Proteomes" id="UP000515808"/>
    </source>
</evidence>
<dbReference type="RefSeq" id="WP_187483285.1">
    <property type="nucleotide sequence ID" value="NZ_CP060695.1"/>
</dbReference>
<keyword evidence="2" id="KW-1185">Reference proteome</keyword>
<gene>
    <name evidence="1" type="ORF">H9W90_04575</name>
</gene>
<organism evidence="1 2">
    <name type="scientific">Polaribacter pectinis</name>
    <dbReference type="NCBI Taxonomy" id="2738844"/>
    <lineage>
        <taxon>Bacteria</taxon>
        <taxon>Pseudomonadati</taxon>
        <taxon>Bacteroidota</taxon>
        <taxon>Flavobacteriia</taxon>
        <taxon>Flavobacteriales</taxon>
        <taxon>Flavobacteriaceae</taxon>
    </lineage>
</organism>
<dbReference type="AlphaFoldDB" id="A0A7G9LCQ5"/>
<evidence type="ECO:0000313" key="1">
    <source>
        <dbReference type="EMBL" id="QNM86404.1"/>
    </source>
</evidence>
<dbReference type="EMBL" id="CP060695">
    <property type="protein sequence ID" value="QNM86404.1"/>
    <property type="molecule type" value="Genomic_DNA"/>
</dbReference>
<dbReference type="KEGG" id="ppec:H9W90_04575"/>
<accession>A0A7G9LCQ5</accession>
<dbReference type="Proteomes" id="UP000515808">
    <property type="component" value="Chromosome"/>
</dbReference>
<sequence>MKRFHYSFIMFFLLFNSYTQAQIGYRVLNVKQNSKDFKPLMYRTSNDSIGTGFGFVNPVDYSSIVFLKEKPVEETTKDWTVEKFRYVEIYDKNTITKLKELLEKRKMLDSTRLYEQTDKLNKVLDTFKIFVIKKNPNILLKNNMMYELIYENEQARLFRAVNPFLKHLYYIQSKKDNIYEGEIYSISVHEQKPFKRTAGRNLSHCPEIVKKIEDGNYFPFRGDEIKKFLDDYGILCDLK</sequence>
<proteinExistence type="predicted"/>
<protein>
    <submittedName>
        <fullName evidence="1">Uncharacterized protein</fullName>
    </submittedName>
</protein>
<reference evidence="1 2" key="1">
    <citation type="submission" date="2020-08" db="EMBL/GenBank/DDBJ databases">
        <title>Polaribacter sp. L12M9 isolated from gut of the Korean scallop.</title>
        <authorList>
            <person name="Jeong Y.S."/>
        </authorList>
    </citation>
    <scope>NUCLEOTIDE SEQUENCE [LARGE SCALE GENOMIC DNA]</scope>
    <source>
        <strain evidence="1 2">L12M9</strain>
    </source>
</reference>